<dbReference type="Proteomes" id="UP000229081">
    <property type="component" value="Chromosome"/>
</dbReference>
<evidence type="ECO:0000256" key="9">
    <source>
        <dbReference type="SAM" id="Phobius"/>
    </source>
</evidence>
<evidence type="ECO:0000313" key="13">
    <source>
        <dbReference type="Proteomes" id="UP000229081"/>
    </source>
</evidence>
<dbReference type="Pfam" id="PF00664">
    <property type="entry name" value="ABC_membrane"/>
    <property type="match status" value="1"/>
</dbReference>
<feature type="transmembrane region" description="Helical" evidence="9">
    <location>
        <begin position="169"/>
        <end position="201"/>
    </location>
</feature>
<dbReference type="FunFam" id="3.40.50.300:FF:000299">
    <property type="entry name" value="ABC transporter ATP-binding protein/permease"/>
    <property type="match status" value="1"/>
</dbReference>
<keyword evidence="5" id="KW-0547">Nucleotide-binding</keyword>
<dbReference type="GO" id="GO:0016887">
    <property type="term" value="F:ATP hydrolysis activity"/>
    <property type="evidence" value="ECO:0007669"/>
    <property type="project" value="InterPro"/>
</dbReference>
<dbReference type="Pfam" id="PF00005">
    <property type="entry name" value="ABC_tran"/>
    <property type="match status" value="1"/>
</dbReference>
<evidence type="ECO:0000256" key="6">
    <source>
        <dbReference type="ARBA" id="ARBA00022840"/>
    </source>
</evidence>
<dbReference type="PROSITE" id="PS50929">
    <property type="entry name" value="ABC_TM1F"/>
    <property type="match status" value="1"/>
</dbReference>
<dbReference type="KEGG" id="sphc:CVN68_05825"/>
<dbReference type="SMART" id="SM00382">
    <property type="entry name" value="AAA"/>
    <property type="match status" value="1"/>
</dbReference>
<organism evidence="12 13">
    <name type="scientific">Sphingomonas psychrotolerans</name>
    <dbReference type="NCBI Taxonomy" id="1327635"/>
    <lineage>
        <taxon>Bacteria</taxon>
        <taxon>Pseudomonadati</taxon>
        <taxon>Pseudomonadota</taxon>
        <taxon>Alphaproteobacteria</taxon>
        <taxon>Sphingomonadales</taxon>
        <taxon>Sphingomonadaceae</taxon>
        <taxon>Sphingomonas</taxon>
    </lineage>
</organism>
<dbReference type="GO" id="GO:0005524">
    <property type="term" value="F:ATP binding"/>
    <property type="evidence" value="ECO:0007669"/>
    <property type="project" value="UniProtKB-KW"/>
</dbReference>
<feature type="domain" description="ABC transmembrane type-1" evidence="11">
    <location>
        <begin position="51"/>
        <end position="326"/>
    </location>
</feature>
<evidence type="ECO:0000259" key="10">
    <source>
        <dbReference type="PROSITE" id="PS50893"/>
    </source>
</evidence>
<keyword evidence="2" id="KW-0813">Transport</keyword>
<keyword evidence="7 9" id="KW-1133">Transmembrane helix</keyword>
<comment type="subcellular location">
    <subcellularLocation>
        <location evidence="1">Cell membrane</location>
        <topology evidence="1">Multi-pass membrane protein</topology>
    </subcellularLocation>
</comment>
<keyword evidence="6 12" id="KW-0067">ATP-binding</keyword>
<feature type="transmembrane region" description="Helical" evidence="9">
    <location>
        <begin position="266"/>
        <end position="285"/>
    </location>
</feature>
<dbReference type="InterPro" id="IPR027417">
    <property type="entry name" value="P-loop_NTPase"/>
</dbReference>
<dbReference type="PROSITE" id="PS50893">
    <property type="entry name" value="ABC_TRANSPORTER_2"/>
    <property type="match status" value="1"/>
</dbReference>
<protein>
    <submittedName>
        <fullName evidence="12">ABC transporter ATP-binding protein</fullName>
    </submittedName>
</protein>
<feature type="domain" description="ABC transporter" evidence="10">
    <location>
        <begin position="360"/>
        <end position="594"/>
    </location>
</feature>
<gene>
    <name evidence="12" type="ORF">CVN68_05825</name>
</gene>
<evidence type="ECO:0000256" key="5">
    <source>
        <dbReference type="ARBA" id="ARBA00022741"/>
    </source>
</evidence>
<name>A0A2K8MCG8_9SPHN</name>
<dbReference type="GO" id="GO:0015421">
    <property type="term" value="F:ABC-type oligopeptide transporter activity"/>
    <property type="evidence" value="ECO:0007669"/>
    <property type="project" value="TreeGrafter"/>
</dbReference>
<dbReference type="InterPro" id="IPR017871">
    <property type="entry name" value="ABC_transporter-like_CS"/>
</dbReference>
<keyword evidence="8 9" id="KW-0472">Membrane</keyword>
<feature type="transmembrane region" description="Helical" evidence="9">
    <location>
        <begin position="42"/>
        <end position="67"/>
    </location>
</feature>
<evidence type="ECO:0000256" key="7">
    <source>
        <dbReference type="ARBA" id="ARBA00022989"/>
    </source>
</evidence>
<keyword evidence="13" id="KW-1185">Reference proteome</keyword>
<evidence type="ECO:0000256" key="3">
    <source>
        <dbReference type="ARBA" id="ARBA00022475"/>
    </source>
</evidence>
<evidence type="ECO:0000256" key="2">
    <source>
        <dbReference type="ARBA" id="ARBA00022448"/>
    </source>
</evidence>
<dbReference type="Gene3D" id="1.20.1560.10">
    <property type="entry name" value="ABC transporter type 1, transmembrane domain"/>
    <property type="match status" value="1"/>
</dbReference>
<dbReference type="InterPro" id="IPR039421">
    <property type="entry name" value="Type_1_exporter"/>
</dbReference>
<dbReference type="InterPro" id="IPR003439">
    <property type="entry name" value="ABC_transporter-like_ATP-bd"/>
</dbReference>
<dbReference type="InterPro" id="IPR036640">
    <property type="entry name" value="ABC1_TM_sf"/>
</dbReference>
<dbReference type="Gene3D" id="3.40.50.300">
    <property type="entry name" value="P-loop containing nucleotide triphosphate hydrolases"/>
    <property type="match status" value="1"/>
</dbReference>
<dbReference type="PANTHER" id="PTHR43394">
    <property type="entry name" value="ATP-DEPENDENT PERMEASE MDL1, MITOCHONDRIAL"/>
    <property type="match status" value="1"/>
</dbReference>
<dbReference type="SUPFAM" id="SSF90123">
    <property type="entry name" value="ABC transporter transmembrane region"/>
    <property type="match status" value="1"/>
</dbReference>
<dbReference type="InterPro" id="IPR003593">
    <property type="entry name" value="AAA+_ATPase"/>
</dbReference>
<dbReference type="PANTHER" id="PTHR43394:SF1">
    <property type="entry name" value="ATP-BINDING CASSETTE SUB-FAMILY B MEMBER 10, MITOCHONDRIAL"/>
    <property type="match status" value="1"/>
</dbReference>
<sequence length="626" mass="67960">MNVLAGDRPLSDLELEEKLANKALDRGMVRQLLPLLHPVRGLITAVIAIELVQVLAIFARPLLIGLVIDRALHPFDADLVALACAGLAATWALRFALGGLSQYFAGSAATELLGAIRSRVFAHVQSLSVGYFDRTKAGRIISRADRDVDTLEPMLIQCPPQFLSAVLRLVLAAVLLWAIAPVLLYGLALVVPVLLLATIAFKRLSQRSWGRVAENRSRFTAHLVETVAGVRLIKQVGREAENLQRYRGLLRDFNTTLIAGSASSGWFAPFTGLLTTAGLALTLVIGGGDIALGTLTLGDLTQSLFYVFLFLAPLQEFGDLFERFASGSACAQRIFLLLDTEPEIRELPAALELPRLKGEIHFRNIGFGYHPARPVIRDLDLRVAPGEVLAIVGPTGHGKSTLVQLLTRFYDVDTGAVLLDGHDIRHVSEASLRKQVGVVLQDNVLFGGTALENLRLAKPGASDAELIEAAHELGADEILRTLPHGYQTEVGPLGTNLSQGQRQLVCLVRAYLADPVILVLDEATSAVDISTERRIQAALRRLCHGRTALIIAHRLATIRDADRIAVIHDGAIVELGNHAQLIKERGIYADLYQIHDEDGDRLRTPGRAMRYEAPDTPSPCSKSPAS</sequence>
<dbReference type="RefSeq" id="WP_100281362.1">
    <property type="nucleotide sequence ID" value="NZ_CP024923.1"/>
</dbReference>
<dbReference type="SUPFAM" id="SSF52540">
    <property type="entry name" value="P-loop containing nucleoside triphosphate hydrolases"/>
    <property type="match status" value="1"/>
</dbReference>
<evidence type="ECO:0000259" key="11">
    <source>
        <dbReference type="PROSITE" id="PS50929"/>
    </source>
</evidence>
<reference evidence="12 13" key="1">
    <citation type="submission" date="2017-11" db="EMBL/GenBank/DDBJ databases">
        <title>Complete genome sequence of Sphingomonas sp. Strain Cra20, a psychrotolerant potential plant growth promoting rhizobacteria.</title>
        <authorList>
            <person name="Luo Y."/>
        </authorList>
    </citation>
    <scope>NUCLEOTIDE SEQUENCE [LARGE SCALE GENOMIC DNA]</scope>
    <source>
        <strain evidence="12 13">Cra20</strain>
    </source>
</reference>
<proteinExistence type="predicted"/>
<accession>A0A2K8MCG8</accession>
<keyword evidence="4 9" id="KW-0812">Transmembrane</keyword>
<evidence type="ECO:0000256" key="4">
    <source>
        <dbReference type="ARBA" id="ARBA00022692"/>
    </source>
</evidence>
<evidence type="ECO:0000256" key="1">
    <source>
        <dbReference type="ARBA" id="ARBA00004651"/>
    </source>
</evidence>
<evidence type="ECO:0000256" key="8">
    <source>
        <dbReference type="ARBA" id="ARBA00023136"/>
    </source>
</evidence>
<feature type="transmembrane region" description="Helical" evidence="9">
    <location>
        <begin position="79"/>
        <end position="97"/>
    </location>
</feature>
<dbReference type="AlphaFoldDB" id="A0A2K8MCG8"/>
<dbReference type="PROSITE" id="PS00211">
    <property type="entry name" value="ABC_TRANSPORTER_1"/>
    <property type="match status" value="1"/>
</dbReference>
<dbReference type="CDD" id="cd07346">
    <property type="entry name" value="ABC_6TM_exporters"/>
    <property type="match status" value="1"/>
</dbReference>
<dbReference type="OrthoDB" id="9808328at2"/>
<dbReference type="InterPro" id="IPR011527">
    <property type="entry name" value="ABC1_TM_dom"/>
</dbReference>
<dbReference type="GO" id="GO:0005886">
    <property type="term" value="C:plasma membrane"/>
    <property type="evidence" value="ECO:0007669"/>
    <property type="project" value="UniProtKB-SubCell"/>
</dbReference>
<dbReference type="EMBL" id="CP024923">
    <property type="protein sequence ID" value="ATY31553.1"/>
    <property type="molecule type" value="Genomic_DNA"/>
</dbReference>
<dbReference type="CDD" id="cd03254">
    <property type="entry name" value="ABCC_Glucan_exporter_like"/>
    <property type="match status" value="1"/>
</dbReference>
<keyword evidence="3" id="KW-1003">Cell membrane</keyword>
<evidence type="ECO:0000313" key="12">
    <source>
        <dbReference type="EMBL" id="ATY31553.1"/>
    </source>
</evidence>